<evidence type="ECO:0000256" key="1">
    <source>
        <dbReference type="SAM" id="MobiDB-lite"/>
    </source>
</evidence>
<organism evidence="2 3">
    <name type="scientific">Laspinema palackyanum D2a</name>
    <dbReference type="NCBI Taxonomy" id="2953684"/>
    <lineage>
        <taxon>Bacteria</taxon>
        <taxon>Bacillati</taxon>
        <taxon>Cyanobacteriota</taxon>
        <taxon>Cyanophyceae</taxon>
        <taxon>Oscillatoriophycideae</taxon>
        <taxon>Oscillatoriales</taxon>
        <taxon>Laspinemataceae</taxon>
        <taxon>Laspinema</taxon>
        <taxon>Laspinema palackyanum</taxon>
    </lineage>
</organism>
<sequence length="76" mass="8625">MTEKKELHPNSLKNLTYHEGRPQKWGEQKKTRKLTVTETGWEGVVAIAQAQGHSVSELLEMLGRGQLSLQVKDIQQ</sequence>
<accession>A0ABT2MXV0</accession>
<comment type="caution">
    <text evidence="2">The sequence shown here is derived from an EMBL/GenBank/DDBJ whole genome shotgun (WGS) entry which is preliminary data.</text>
</comment>
<dbReference type="RefSeq" id="WP_368007848.1">
    <property type="nucleotide sequence ID" value="NZ_JAMXFF010000030.1"/>
</dbReference>
<feature type="region of interest" description="Disordered" evidence="1">
    <location>
        <begin position="1"/>
        <end position="31"/>
    </location>
</feature>
<evidence type="ECO:0000313" key="3">
    <source>
        <dbReference type="Proteomes" id="UP001525890"/>
    </source>
</evidence>
<evidence type="ECO:0000313" key="2">
    <source>
        <dbReference type="EMBL" id="MCT7968316.1"/>
    </source>
</evidence>
<dbReference type="Proteomes" id="UP001525890">
    <property type="component" value="Unassembled WGS sequence"/>
</dbReference>
<reference evidence="2 3" key="1">
    <citation type="journal article" date="2022" name="Front. Microbiol.">
        <title>High genomic differentiation and limited gene flow indicate recent cryptic speciation within the genus Laspinema (cyanobacteria).</title>
        <authorList>
            <person name="Stanojkovic A."/>
            <person name="Skoupy S."/>
            <person name="Skaloud P."/>
            <person name="Dvorak P."/>
        </authorList>
    </citation>
    <scope>NUCLEOTIDE SEQUENCE [LARGE SCALE GENOMIC DNA]</scope>
    <source>
        <strain evidence="2 3">D2a</strain>
    </source>
</reference>
<feature type="compositionally biased region" description="Basic and acidic residues" evidence="1">
    <location>
        <begin position="16"/>
        <end position="29"/>
    </location>
</feature>
<evidence type="ECO:0008006" key="4">
    <source>
        <dbReference type="Google" id="ProtNLM"/>
    </source>
</evidence>
<gene>
    <name evidence="2" type="ORF">NG799_18555</name>
</gene>
<name>A0ABT2MXV0_9CYAN</name>
<protein>
    <recommendedName>
        <fullName evidence="4">Transcriptional regulator</fullName>
    </recommendedName>
</protein>
<dbReference type="EMBL" id="JAMXFF010000030">
    <property type="protein sequence ID" value="MCT7968316.1"/>
    <property type="molecule type" value="Genomic_DNA"/>
</dbReference>
<proteinExistence type="predicted"/>
<keyword evidence="3" id="KW-1185">Reference proteome</keyword>